<dbReference type="RefSeq" id="WP_072906839.1">
    <property type="nucleotide sequence ID" value="NZ_FQZT01000003.1"/>
</dbReference>
<gene>
    <name evidence="1" type="ORF">SAMN02745165_01242</name>
</gene>
<dbReference type="AlphaFoldDB" id="A0A1M6FD23"/>
<evidence type="ECO:0008006" key="3">
    <source>
        <dbReference type="Google" id="ProtNLM"/>
    </source>
</evidence>
<keyword evidence="2" id="KW-1185">Reference proteome</keyword>
<reference evidence="1 2" key="1">
    <citation type="submission" date="2016-11" db="EMBL/GenBank/DDBJ databases">
        <authorList>
            <person name="Jaros S."/>
            <person name="Januszkiewicz K."/>
            <person name="Wedrychowicz H."/>
        </authorList>
    </citation>
    <scope>NUCLEOTIDE SEQUENCE [LARGE SCALE GENOMIC DNA]</scope>
    <source>
        <strain evidence="1 2">DSM 5091</strain>
    </source>
</reference>
<dbReference type="EMBL" id="FQZT01000003">
    <property type="protein sequence ID" value="SHI95536.1"/>
    <property type="molecule type" value="Genomic_DNA"/>
</dbReference>
<protein>
    <recommendedName>
        <fullName evidence="3">Ribbon-helix-helix protein, copG family</fullName>
    </recommendedName>
</protein>
<name>A0A1M6FD23_MALRU</name>
<organism evidence="1 2">
    <name type="scientific">Malonomonas rubra DSM 5091</name>
    <dbReference type="NCBI Taxonomy" id="1122189"/>
    <lineage>
        <taxon>Bacteria</taxon>
        <taxon>Pseudomonadati</taxon>
        <taxon>Thermodesulfobacteriota</taxon>
        <taxon>Desulfuromonadia</taxon>
        <taxon>Desulfuromonadales</taxon>
        <taxon>Geopsychrobacteraceae</taxon>
        <taxon>Malonomonas</taxon>
    </lineage>
</organism>
<evidence type="ECO:0000313" key="1">
    <source>
        <dbReference type="EMBL" id="SHI95536.1"/>
    </source>
</evidence>
<evidence type="ECO:0000313" key="2">
    <source>
        <dbReference type="Proteomes" id="UP000184171"/>
    </source>
</evidence>
<accession>A0A1M6FD23</accession>
<dbReference type="Proteomes" id="UP000184171">
    <property type="component" value="Unassembled WGS sequence"/>
</dbReference>
<sequence>MGRTCIGSPAKHIVSTRINEEEMQLLQQLADQQDVNISTLLRQSLNLIVEDALSKSQVTLEDAPEGRLFSLTQTRQ</sequence>
<proteinExistence type="predicted"/>
<dbReference type="STRING" id="1122189.SAMN02745165_01242"/>